<organism evidence="1 2">
    <name type="scientific">Leptospira interrogans serogroup Icterohaemorrhagiae serovar copenhageni (strain Fiocruz L1-130)</name>
    <dbReference type="NCBI Taxonomy" id="267671"/>
    <lineage>
        <taxon>Bacteria</taxon>
        <taxon>Pseudomonadati</taxon>
        <taxon>Spirochaetota</taxon>
        <taxon>Spirochaetia</taxon>
        <taxon>Leptospirales</taxon>
        <taxon>Leptospiraceae</taxon>
        <taxon>Leptospira</taxon>
    </lineage>
</organism>
<proteinExistence type="predicted"/>
<dbReference type="Proteomes" id="UP000007037">
    <property type="component" value="Chromosome I"/>
</dbReference>
<dbReference type="HOGENOM" id="CLU_1276347_0_0_12"/>
<dbReference type="KEGG" id="lic:LIC_10709"/>
<gene>
    <name evidence="1" type="ordered locus">LIC_10709</name>
</gene>
<name>Q72UE8_LEPIC</name>
<evidence type="ECO:0000313" key="1">
    <source>
        <dbReference type="EMBL" id="AAS69330.1"/>
    </source>
</evidence>
<reference evidence="1 2" key="1">
    <citation type="journal article" date="2004" name="J. Bacteriol.">
        <title>Comparative genomics of two Leptospira interrogans serovars reveals novel insights into physiology and pathogenesis.</title>
        <authorList>
            <person name="Nascimento A.L."/>
            <person name="Ko A.I."/>
            <person name="Martins E.A."/>
            <person name="Monteiro-Vitorello C.B."/>
            <person name="Ho P.L."/>
            <person name="Haake D.A."/>
            <person name="Verjovski-Almeida S."/>
            <person name="Hartskeerl R.A."/>
            <person name="Marques M.V."/>
            <person name="Oliveira M.C."/>
            <person name="Menck C.F."/>
            <person name="Leite L.C."/>
            <person name="Carrer H."/>
            <person name="Coutinho L.L."/>
            <person name="Degrave W.M."/>
            <person name="Dellagostin O.A."/>
            <person name="El-Dorry H."/>
            <person name="Ferro E.S."/>
            <person name="Ferro M.I."/>
            <person name="Furlan L.R."/>
            <person name="Gamberini M."/>
            <person name="Giglioti E.A."/>
            <person name="Goes-Neto A."/>
            <person name="Goldman G.H."/>
            <person name="Goldman M.H."/>
            <person name="Harakava R."/>
            <person name="Jeronimo S.M."/>
            <person name="Junqueira-De-Azevedo I.L."/>
            <person name="Kimura E.T."/>
            <person name="Kuramae E.E."/>
            <person name="Lemos E.G."/>
            <person name="Lemos M.V."/>
            <person name="Marino C.L."/>
            <person name="Nunes L.R."/>
            <person name="De Oliveira R.C."/>
            <person name="Pereira G.G."/>
            <person name="Reis M.S."/>
            <person name="Schriefer A."/>
            <person name="Siqueira W.J."/>
            <person name="Sommer P."/>
            <person name="Tsai S.M."/>
            <person name="Simpson A.J."/>
            <person name="Ferro J.A."/>
            <person name="Camargo L.E."/>
            <person name="Kitajima J.P."/>
            <person name="Setubal J.C."/>
            <person name="Van Sluys M.A."/>
        </authorList>
    </citation>
    <scope>NUCLEOTIDE SEQUENCE [LARGE SCALE GENOMIC DNA]</scope>
    <source>
        <strain evidence="1 2">Fiocruz L1-130</strain>
    </source>
</reference>
<dbReference type="EMBL" id="AE016823">
    <property type="protein sequence ID" value="AAS69330.1"/>
    <property type="molecule type" value="Genomic_DNA"/>
</dbReference>
<evidence type="ECO:0000313" key="2">
    <source>
        <dbReference type="Proteomes" id="UP000007037"/>
    </source>
</evidence>
<protein>
    <submittedName>
        <fullName evidence="1">Uncharacterized protein</fullName>
    </submittedName>
</protein>
<sequence>MPLESLVYSKNIILCLFIFCLLYCFGDKLEEPSEDYYIRYLFLTTASFPCSSQNYTSPWSFADPPGDLKAGFLNKPGEGLDYLDLISGNVQDNATNVTFNLTLGSIPNKITLSEDVEIIEPEYEWSYIFKGENLLKIGIVSIGGAMREIPFQNLDVLVWRNLNFIGGCGNLNIRDSSVTWSCEKNTIPQLIEIAESKFISVEVNARNNGIRYFDCL</sequence>
<dbReference type="AlphaFoldDB" id="Q72UE8"/>
<accession>Q72UE8</accession>